<comment type="subcellular location">
    <subcellularLocation>
        <location evidence="5">Cell membrane</location>
        <topology evidence="5">Single-pass membrane protein</topology>
    </subcellularLocation>
</comment>
<dbReference type="SUPFAM" id="SSF109604">
    <property type="entry name" value="HD-domain/PDEase-like"/>
    <property type="match status" value="1"/>
</dbReference>
<evidence type="ECO:0000256" key="5">
    <source>
        <dbReference type="HAMAP-Rule" id="MF_00335"/>
    </source>
</evidence>
<feature type="transmembrane region" description="Helical" evidence="5">
    <location>
        <begin position="6"/>
        <end position="25"/>
    </location>
</feature>
<dbReference type="CDD" id="cd22431">
    <property type="entry name" value="KH-I_RNaseY"/>
    <property type="match status" value="1"/>
</dbReference>
<dbReference type="SUPFAM" id="SSF54791">
    <property type="entry name" value="Eukaryotic type KH-domain (KH-domain type I)"/>
    <property type="match status" value="1"/>
</dbReference>
<dbReference type="Gene3D" id="1.10.3210.10">
    <property type="entry name" value="Hypothetical protein af1432"/>
    <property type="match status" value="1"/>
</dbReference>
<keyword evidence="3 5" id="KW-0378">Hydrolase</keyword>
<dbReference type="Gene3D" id="3.30.1370.10">
    <property type="entry name" value="K Homology domain, type 1"/>
    <property type="match status" value="1"/>
</dbReference>
<keyword evidence="5" id="KW-0812">Transmembrane</keyword>
<dbReference type="Pfam" id="PF00013">
    <property type="entry name" value="KH_1"/>
    <property type="match status" value="1"/>
</dbReference>
<protein>
    <recommendedName>
        <fullName evidence="5 6">Ribonuclease Y</fullName>
        <shortName evidence="5">RNase Y</shortName>
        <ecNumber evidence="5 6">3.1.-.-</ecNumber>
    </recommendedName>
</protein>
<dbReference type="PROSITE" id="PS50084">
    <property type="entry name" value="KH_TYPE_1"/>
    <property type="match status" value="1"/>
</dbReference>
<dbReference type="SMART" id="SM00471">
    <property type="entry name" value="HDc"/>
    <property type="match status" value="1"/>
</dbReference>
<dbReference type="Proteomes" id="UP000177187">
    <property type="component" value="Unassembled WGS sequence"/>
</dbReference>
<evidence type="ECO:0000256" key="6">
    <source>
        <dbReference type="NCBIfam" id="TIGR03319"/>
    </source>
</evidence>
<organism evidence="9 10">
    <name type="scientific">Candidatus Coatesbacteria bacterium RBG_13_66_14</name>
    <dbReference type="NCBI Taxonomy" id="1817816"/>
    <lineage>
        <taxon>Bacteria</taxon>
        <taxon>Candidatus Coatesiibacteriota</taxon>
    </lineage>
</organism>
<dbReference type="EC" id="3.1.-.-" evidence="5 6"/>
<evidence type="ECO:0000256" key="7">
    <source>
        <dbReference type="SAM" id="Coils"/>
    </source>
</evidence>
<dbReference type="InterPro" id="IPR017705">
    <property type="entry name" value="Ribonuclease_Y"/>
</dbReference>
<dbReference type="AlphaFoldDB" id="A0A1F5FJ54"/>
<dbReference type="PANTHER" id="PTHR12826:SF15">
    <property type="entry name" value="RIBONUCLEASE Y"/>
    <property type="match status" value="1"/>
</dbReference>
<dbReference type="GO" id="GO:0004521">
    <property type="term" value="F:RNA endonuclease activity"/>
    <property type="evidence" value="ECO:0007669"/>
    <property type="project" value="UniProtKB-UniRule"/>
</dbReference>
<dbReference type="Pfam" id="PF12072">
    <property type="entry name" value="RNase_Y_N"/>
    <property type="match status" value="1"/>
</dbReference>
<name>A0A1F5FJ54_9BACT</name>
<dbReference type="InterPro" id="IPR004087">
    <property type="entry name" value="KH_dom"/>
</dbReference>
<evidence type="ECO:0000256" key="3">
    <source>
        <dbReference type="ARBA" id="ARBA00022801"/>
    </source>
</evidence>
<dbReference type="HAMAP" id="MF_00335">
    <property type="entry name" value="RNase_Y"/>
    <property type="match status" value="1"/>
</dbReference>
<comment type="function">
    <text evidence="5">Endoribonuclease that initiates mRNA decay.</text>
</comment>
<dbReference type="GO" id="GO:0003723">
    <property type="term" value="F:RNA binding"/>
    <property type="evidence" value="ECO:0007669"/>
    <property type="project" value="UniProtKB-UniRule"/>
</dbReference>
<comment type="caution">
    <text evidence="9">The sequence shown here is derived from an EMBL/GenBank/DDBJ whole genome shotgun (WGS) entry which is preliminary data.</text>
</comment>
<evidence type="ECO:0000256" key="1">
    <source>
        <dbReference type="ARBA" id="ARBA00022722"/>
    </source>
</evidence>
<dbReference type="InterPro" id="IPR003607">
    <property type="entry name" value="HD/PDEase_dom"/>
</dbReference>
<evidence type="ECO:0000256" key="2">
    <source>
        <dbReference type="ARBA" id="ARBA00022759"/>
    </source>
</evidence>
<dbReference type="STRING" id="1817816.A2Y64_01050"/>
<keyword evidence="4 5" id="KW-0694">RNA-binding</keyword>
<dbReference type="NCBIfam" id="TIGR03319">
    <property type="entry name" value="RNase_Y"/>
    <property type="match status" value="1"/>
</dbReference>
<dbReference type="SMART" id="SM00322">
    <property type="entry name" value="KH"/>
    <property type="match status" value="1"/>
</dbReference>
<dbReference type="EMBL" id="MFAF01000005">
    <property type="protein sequence ID" value="OGD79643.1"/>
    <property type="molecule type" value="Genomic_DNA"/>
</dbReference>
<dbReference type="GO" id="GO:0005886">
    <property type="term" value="C:plasma membrane"/>
    <property type="evidence" value="ECO:0007669"/>
    <property type="project" value="UniProtKB-SubCell"/>
</dbReference>
<keyword evidence="5" id="KW-1003">Cell membrane</keyword>
<proteinExistence type="inferred from homology"/>
<reference evidence="9 10" key="1">
    <citation type="journal article" date="2016" name="Nat. Commun.">
        <title>Thousands of microbial genomes shed light on interconnected biogeochemical processes in an aquifer system.</title>
        <authorList>
            <person name="Anantharaman K."/>
            <person name="Brown C.T."/>
            <person name="Hug L.A."/>
            <person name="Sharon I."/>
            <person name="Castelle C.J."/>
            <person name="Probst A.J."/>
            <person name="Thomas B.C."/>
            <person name="Singh A."/>
            <person name="Wilkins M.J."/>
            <person name="Karaoz U."/>
            <person name="Brodie E.L."/>
            <person name="Williams K.H."/>
            <person name="Hubbard S.S."/>
            <person name="Banfield J.F."/>
        </authorList>
    </citation>
    <scope>NUCLEOTIDE SEQUENCE [LARGE SCALE GENOMIC DNA]</scope>
</reference>
<feature type="coiled-coil region" evidence="7">
    <location>
        <begin position="120"/>
        <end position="193"/>
    </location>
</feature>
<keyword evidence="1 5" id="KW-0540">Nuclease</keyword>
<keyword evidence="5" id="KW-0472">Membrane</keyword>
<accession>A0A1F5FJ54</accession>
<comment type="similarity">
    <text evidence="5">Belongs to the RNase Y family.</text>
</comment>
<dbReference type="InterPro" id="IPR004088">
    <property type="entry name" value="KH_dom_type_1"/>
</dbReference>
<feature type="domain" description="HD" evidence="8">
    <location>
        <begin position="337"/>
        <end position="430"/>
    </location>
</feature>
<evidence type="ECO:0000256" key="4">
    <source>
        <dbReference type="ARBA" id="ARBA00022884"/>
    </source>
</evidence>
<dbReference type="NCBIfam" id="TIGR00277">
    <property type="entry name" value="HDIG"/>
    <property type="match status" value="1"/>
</dbReference>
<gene>
    <name evidence="5" type="primary">rny</name>
    <name evidence="9" type="ORF">A2Y64_01050</name>
</gene>
<keyword evidence="5" id="KW-1133">Transmembrane helix</keyword>
<dbReference type="GO" id="GO:0016787">
    <property type="term" value="F:hydrolase activity"/>
    <property type="evidence" value="ECO:0007669"/>
    <property type="project" value="UniProtKB-KW"/>
</dbReference>
<dbReference type="Pfam" id="PF01966">
    <property type="entry name" value="HD"/>
    <property type="match status" value="1"/>
</dbReference>
<keyword evidence="2 5" id="KW-0255">Endonuclease</keyword>
<dbReference type="PANTHER" id="PTHR12826">
    <property type="entry name" value="RIBONUCLEASE Y"/>
    <property type="match status" value="1"/>
</dbReference>
<dbReference type="InterPro" id="IPR022711">
    <property type="entry name" value="RNase_Y_N"/>
</dbReference>
<dbReference type="InterPro" id="IPR036612">
    <property type="entry name" value="KH_dom_type_1_sf"/>
</dbReference>
<evidence type="ECO:0000313" key="10">
    <source>
        <dbReference type="Proteomes" id="UP000177187"/>
    </source>
</evidence>
<dbReference type="InterPro" id="IPR006675">
    <property type="entry name" value="HDIG_dom"/>
</dbReference>
<dbReference type="GO" id="GO:0006402">
    <property type="term" value="P:mRNA catabolic process"/>
    <property type="evidence" value="ECO:0007669"/>
    <property type="project" value="UniProtKB-UniRule"/>
</dbReference>
<dbReference type="CDD" id="cd00077">
    <property type="entry name" value="HDc"/>
    <property type="match status" value="1"/>
</dbReference>
<dbReference type="PROSITE" id="PS51831">
    <property type="entry name" value="HD"/>
    <property type="match status" value="1"/>
</dbReference>
<dbReference type="InterPro" id="IPR006674">
    <property type="entry name" value="HD_domain"/>
</dbReference>
<evidence type="ECO:0000259" key="8">
    <source>
        <dbReference type="PROSITE" id="PS51831"/>
    </source>
</evidence>
<keyword evidence="7" id="KW-0175">Coiled coil</keyword>
<sequence length="521" mass="58308">MFSPPYLYISLAVVLVLGAGLGYWLRRIFAKRKLASAEEAAEKLLADSRNEAKSIVREAKLEARDEASAIKHQFDKQADERRGELQRIEKWLSSKEGQLEKRESELDERLDEVKVRGKKLEELEAALATREEHLVKLAEEQTRLLERLSGMTAEEARAMLLENLRAEVEHESVKLLKEMREEAQARAEDEARKIITNAVQRIASDQVSEITVSVVQLPSDEMKGRVIGREGRNIRAFEMATGVDVVVDDTPEAVILSGFDPVKREIARQTMEKLIQDGRIHPGRIEDIVAKVSAKMKTTLREAGEQAALDTHVQGLHTEIVNLLGRLRYRTSFGQNVLQHSLEVSHLAGMMAAELGLDEKLSRRAGLLHDIGKAVDHEVEGTHAQIGADLSRRYNEKPPIINAIEAHHDAVEADTPEAVLVMAADALSAARPGARRETLDLYIKRLTKLEEIADSFPGVERSYAIQAGREIRIIVNPADSDDLAADEISHLVARRVEKEMEYPGKIKVTVIREHRATDYAS</sequence>
<evidence type="ECO:0000313" key="9">
    <source>
        <dbReference type="EMBL" id="OGD79643.1"/>
    </source>
</evidence>
<dbReference type="FunFam" id="1.10.3210.10:FF:000022">
    <property type="entry name" value="Ribonuclease Y"/>
    <property type="match status" value="1"/>
</dbReference>